<proteinExistence type="predicted"/>
<feature type="coiled-coil region" evidence="1">
    <location>
        <begin position="32"/>
        <end position="69"/>
    </location>
</feature>
<name>A0A8S5MXV6_9CAUD</name>
<evidence type="ECO:0000313" key="2">
    <source>
        <dbReference type="EMBL" id="DAD87044.1"/>
    </source>
</evidence>
<sequence length="106" mass="12789">MQKNKRYEWDKMEGCEWIRDTEMVNQPLYYDLETVASLLNRQDKRIKELEEENQQLKQSQKQLAISELEKTREKFGYKYNSQLLVSSKYLCGFINNQIKSLKGEEK</sequence>
<evidence type="ECO:0000256" key="1">
    <source>
        <dbReference type="SAM" id="Coils"/>
    </source>
</evidence>
<dbReference type="EMBL" id="BK015012">
    <property type="protein sequence ID" value="DAD87044.1"/>
    <property type="molecule type" value="Genomic_DNA"/>
</dbReference>
<organism evidence="2">
    <name type="scientific">Myoviridae sp. ctRRy11</name>
    <dbReference type="NCBI Taxonomy" id="2826651"/>
    <lineage>
        <taxon>Viruses</taxon>
        <taxon>Duplodnaviria</taxon>
        <taxon>Heunggongvirae</taxon>
        <taxon>Uroviricota</taxon>
        <taxon>Caudoviricetes</taxon>
    </lineage>
</organism>
<accession>A0A8S5MXV6</accession>
<reference evidence="2" key="1">
    <citation type="journal article" date="2021" name="Proc. Natl. Acad. Sci. U.S.A.">
        <title>A Catalog of Tens of Thousands of Viruses from Human Metagenomes Reveals Hidden Associations with Chronic Diseases.</title>
        <authorList>
            <person name="Tisza M.J."/>
            <person name="Buck C.B."/>
        </authorList>
    </citation>
    <scope>NUCLEOTIDE SEQUENCE</scope>
    <source>
        <strain evidence="2">CtRRy11</strain>
    </source>
</reference>
<protein>
    <submittedName>
        <fullName evidence="2">Myosin-4</fullName>
    </submittedName>
</protein>
<keyword evidence="1" id="KW-0175">Coiled coil</keyword>